<reference evidence="1" key="1">
    <citation type="submission" date="2020-07" db="EMBL/GenBank/DDBJ databases">
        <title>Huge and variable diversity of episymbiotic CPR bacteria and DPANN archaea in groundwater ecosystems.</title>
        <authorList>
            <person name="He C.Y."/>
            <person name="Keren R."/>
            <person name="Whittaker M."/>
            <person name="Farag I.F."/>
            <person name="Doudna J."/>
            <person name="Cate J.H.D."/>
            <person name="Banfield J.F."/>
        </authorList>
    </citation>
    <scope>NUCLEOTIDE SEQUENCE</scope>
    <source>
        <strain evidence="1">NC_groundwater_1586_Pr3_B-0.1um_66_15</strain>
    </source>
</reference>
<sequence length="90" mass="9878">MAKKPTKTVKSRTAKKPIAKPDTKQNIVLALLRRANGASVAEIIEATEWQPHSVRGFFAGALKKRLKIDVVSAKDAKTGERRYHVAALKA</sequence>
<name>A0A933L653_9HYPH</name>
<protein>
    <submittedName>
        <fullName evidence="1">DUF3489 domain-containing protein</fullName>
    </submittedName>
</protein>
<evidence type="ECO:0000313" key="1">
    <source>
        <dbReference type="EMBL" id="MBI4923081.1"/>
    </source>
</evidence>
<accession>A0A933L653</accession>
<proteinExistence type="predicted"/>
<dbReference type="Pfam" id="PF11994">
    <property type="entry name" value="DUF3489"/>
    <property type="match status" value="1"/>
</dbReference>
<evidence type="ECO:0000313" key="2">
    <source>
        <dbReference type="Proteomes" id="UP000782610"/>
    </source>
</evidence>
<dbReference type="InterPro" id="IPR021880">
    <property type="entry name" value="DUF3489"/>
</dbReference>
<dbReference type="EMBL" id="JACRAF010000042">
    <property type="protein sequence ID" value="MBI4923081.1"/>
    <property type="molecule type" value="Genomic_DNA"/>
</dbReference>
<dbReference type="Proteomes" id="UP000782610">
    <property type="component" value="Unassembled WGS sequence"/>
</dbReference>
<gene>
    <name evidence="1" type="ORF">HY834_15160</name>
</gene>
<comment type="caution">
    <text evidence="1">The sequence shown here is derived from an EMBL/GenBank/DDBJ whole genome shotgun (WGS) entry which is preliminary data.</text>
</comment>
<organism evidence="1 2">
    <name type="scientific">Devosia nanyangense</name>
    <dbReference type="NCBI Taxonomy" id="1228055"/>
    <lineage>
        <taxon>Bacteria</taxon>
        <taxon>Pseudomonadati</taxon>
        <taxon>Pseudomonadota</taxon>
        <taxon>Alphaproteobacteria</taxon>
        <taxon>Hyphomicrobiales</taxon>
        <taxon>Devosiaceae</taxon>
        <taxon>Devosia</taxon>
    </lineage>
</organism>
<dbReference type="AlphaFoldDB" id="A0A933L653"/>